<evidence type="ECO:0000256" key="1">
    <source>
        <dbReference type="SAM" id="SignalP"/>
    </source>
</evidence>
<evidence type="ECO:0000313" key="2">
    <source>
        <dbReference type="EMBL" id="ENO86917.1"/>
    </source>
</evidence>
<dbReference type="OrthoDB" id="547680at2"/>
<sequence>MLALLAGLLFAGLSGAAPRALVVQNEPHLQHARALVAAALAAGGVEAELVDAPHGNERRNLHMISDGHVHVDMMPVTPARLRLVREGRLRMIPIPLDRGLLGYRINLLLERRRDMLAGVRSAADLRRFNMGQNVGWMDVEVYRGAGIATKEIKDWADGEFALQMEAGLLDLFPLGLEETLTHFLPHFRKKFPQLTIDPHVIIRYPWYRFVWVSPKADADEVYDALSRGFKMLVDSGEFLRIWERYRRVPSPDVLRGRVVIDIDNPFYGPELVPPAWRWLQILPEAP</sequence>
<protein>
    <recommendedName>
        <fullName evidence="4">Amino acid ABC transporter substrate-binding protein</fullName>
    </recommendedName>
</protein>
<feature type="chain" id="PRO_5004128785" description="Amino acid ABC transporter substrate-binding protein" evidence="1">
    <location>
        <begin position="17"/>
        <end position="286"/>
    </location>
</feature>
<organism evidence="2 3">
    <name type="scientific">Thauera linaloolentis (strain DSM 12138 / JCM 21573 / CCUG 41526 / CIP 105981 / IAM 15112 / NBRC 102519 / 47Lol)</name>
    <dbReference type="NCBI Taxonomy" id="1123367"/>
    <lineage>
        <taxon>Bacteria</taxon>
        <taxon>Pseudomonadati</taxon>
        <taxon>Pseudomonadota</taxon>
        <taxon>Betaproteobacteria</taxon>
        <taxon>Rhodocyclales</taxon>
        <taxon>Zoogloeaceae</taxon>
        <taxon>Thauera</taxon>
    </lineage>
</organism>
<dbReference type="RefSeq" id="WP_004339405.1">
    <property type="nucleotide sequence ID" value="NZ_AMXE01000046.1"/>
</dbReference>
<reference evidence="2 3" key="1">
    <citation type="submission" date="2012-09" db="EMBL/GenBank/DDBJ databases">
        <title>Draft Genome Sequences of 6 Strains from Genus Thauera.</title>
        <authorList>
            <person name="Liu B."/>
            <person name="Shapleigh J.P."/>
            <person name="Frostegard A.H."/>
        </authorList>
    </citation>
    <scope>NUCLEOTIDE SEQUENCE [LARGE SCALE GENOMIC DNA]</scope>
    <source>
        <strain evidence="3">47Lol / DSM 12138</strain>
    </source>
</reference>
<dbReference type="STRING" id="1123367.GCA_000621305_02809"/>
<feature type="signal peptide" evidence="1">
    <location>
        <begin position="1"/>
        <end position="16"/>
    </location>
</feature>
<dbReference type="Proteomes" id="UP000013232">
    <property type="component" value="Unassembled WGS sequence"/>
</dbReference>
<evidence type="ECO:0000313" key="3">
    <source>
        <dbReference type="Proteomes" id="UP000013232"/>
    </source>
</evidence>
<comment type="caution">
    <text evidence="2">The sequence shown here is derived from an EMBL/GenBank/DDBJ whole genome shotgun (WGS) entry which is preliminary data.</text>
</comment>
<keyword evidence="1" id="KW-0732">Signal</keyword>
<dbReference type="AlphaFoldDB" id="N6YWZ8"/>
<evidence type="ECO:0008006" key="4">
    <source>
        <dbReference type="Google" id="ProtNLM"/>
    </source>
</evidence>
<dbReference type="eggNOG" id="COG0834">
    <property type="taxonomic scope" value="Bacteria"/>
</dbReference>
<gene>
    <name evidence="2" type="ORF">C666_12165</name>
</gene>
<proteinExistence type="predicted"/>
<dbReference type="SUPFAM" id="SSF53850">
    <property type="entry name" value="Periplasmic binding protein-like II"/>
    <property type="match status" value="1"/>
</dbReference>
<accession>N6YWZ8</accession>
<name>N6YWZ8_THAL4</name>
<keyword evidence="3" id="KW-1185">Reference proteome</keyword>
<dbReference type="EMBL" id="AMXE01000046">
    <property type="protein sequence ID" value="ENO86917.1"/>
    <property type="molecule type" value="Genomic_DNA"/>
</dbReference>